<reference evidence="1" key="1">
    <citation type="submission" date="2014-09" db="EMBL/GenBank/DDBJ databases">
        <authorList>
            <person name="Magalhaes I.L.F."/>
            <person name="Oliveira U."/>
            <person name="Santos F.R."/>
            <person name="Vidigal T.H.D.A."/>
            <person name="Brescovit A.D."/>
            <person name="Santos A.J."/>
        </authorList>
    </citation>
    <scope>NUCLEOTIDE SEQUENCE</scope>
    <source>
        <tissue evidence="1">Shoot tissue taken approximately 20 cm above the soil surface</tissue>
    </source>
</reference>
<protein>
    <submittedName>
        <fullName evidence="1">Uncharacterized protein</fullName>
    </submittedName>
</protein>
<name>A0A0A9H142_ARUDO</name>
<dbReference type="PANTHER" id="PTHR35991:SF1">
    <property type="entry name" value="CA-RESPONSIVE PROTEIN"/>
    <property type="match status" value="1"/>
</dbReference>
<organism evidence="1">
    <name type="scientific">Arundo donax</name>
    <name type="common">Giant reed</name>
    <name type="synonym">Donax arundinaceus</name>
    <dbReference type="NCBI Taxonomy" id="35708"/>
    <lineage>
        <taxon>Eukaryota</taxon>
        <taxon>Viridiplantae</taxon>
        <taxon>Streptophyta</taxon>
        <taxon>Embryophyta</taxon>
        <taxon>Tracheophyta</taxon>
        <taxon>Spermatophyta</taxon>
        <taxon>Magnoliopsida</taxon>
        <taxon>Liliopsida</taxon>
        <taxon>Poales</taxon>
        <taxon>Poaceae</taxon>
        <taxon>PACMAD clade</taxon>
        <taxon>Arundinoideae</taxon>
        <taxon>Arundineae</taxon>
        <taxon>Arundo</taxon>
    </lineage>
</organism>
<reference evidence="1" key="2">
    <citation type="journal article" date="2015" name="Data Brief">
        <title>Shoot transcriptome of the giant reed, Arundo donax.</title>
        <authorList>
            <person name="Barrero R.A."/>
            <person name="Guerrero F.D."/>
            <person name="Moolhuijzen P."/>
            <person name="Goolsby J.A."/>
            <person name="Tidwell J."/>
            <person name="Bellgard S.E."/>
            <person name="Bellgard M.I."/>
        </authorList>
    </citation>
    <scope>NUCLEOTIDE SEQUENCE</scope>
    <source>
        <tissue evidence="1">Shoot tissue taken approximately 20 cm above the soil surface</tissue>
    </source>
</reference>
<dbReference type="AlphaFoldDB" id="A0A0A9H142"/>
<proteinExistence type="predicted"/>
<evidence type="ECO:0000313" key="1">
    <source>
        <dbReference type="EMBL" id="JAE26573.1"/>
    </source>
</evidence>
<accession>A0A0A9H142</accession>
<sequence>MLSNNRNYRSSYDRLFAQVCRLETERDNLKKDAAIYNTIQERLQTSAPYKLIMQLSAMEMEASEISFEELLAQEKEDTAFWQPNGKLRSISSM</sequence>
<dbReference type="EMBL" id="GBRH01171323">
    <property type="protein sequence ID" value="JAE26573.1"/>
    <property type="molecule type" value="Transcribed_RNA"/>
</dbReference>
<dbReference type="PANTHER" id="PTHR35991">
    <property type="entry name" value="CA-RESPONSIVE PROTEIN"/>
    <property type="match status" value="1"/>
</dbReference>